<evidence type="ECO:0000313" key="2">
    <source>
        <dbReference type="Proteomes" id="UP001157502"/>
    </source>
</evidence>
<dbReference type="Proteomes" id="UP001157502">
    <property type="component" value="Chromosome 1"/>
</dbReference>
<sequence>MVERVAPGTKPVYLFLSGFNIVLVFGLNCGPAEYKTNDDQCCPMCGQGSVVRRDCTFDISTSCIPCVKGTFMNEANGLTKCFSCSHCDPGQGLSTQTVCTTTRNTICNVLEGFFCKSFSSKSECIFAVKHRTCVPGQSTEAPGTKTADTVCVDCPHGFFSQHGVNCTAWKDCAAIEQVKSIDGNSTQDVICEKPLRRRIFLIAPFILSTLSMLICFFLTRAKHNRETEPPEKPPEKPPIPVQEIGT</sequence>
<accession>A0ACC2HND2</accession>
<name>A0ACC2HND2_DALPE</name>
<gene>
    <name evidence="1" type="ORF">DPEC_G00015130</name>
</gene>
<reference evidence="1" key="1">
    <citation type="submission" date="2021-05" db="EMBL/GenBank/DDBJ databases">
        <authorList>
            <person name="Pan Q."/>
            <person name="Jouanno E."/>
            <person name="Zahm M."/>
            <person name="Klopp C."/>
            <person name="Cabau C."/>
            <person name="Louis A."/>
            <person name="Berthelot C."/>
            <person name="Parey E."/>
            <person name="Roest Crollius H."/>
            <person name="Montfort J."/>
            <person name="Robinson-Rechavi M."/>
            <person name="Bouchez O."/>
            <person name="Lampietro C."/>
            <person name="Lopez Roques C."/>
            <person name="Donnadieu C."/>
            <person name="Postlethwait J."/>
            <person name="Bobe J."/>
            <person name="Dillon D."/>
            <person name="Chandos A."/>
            <person name="von Hippel F."/>
            <person name="Guiguen Y."/>
        </authorList>
    </citation>
    <scope>NUCLEOTIDE SEQUENCE</scope>
    <source>
        <strain evidence="1">YG-Jan2019</strain>
    </source>
</reference>
<proteinExistence type="predicted"/>
<keyword evidence="2" id="KW-1185">Reference proteome</keyword>
<dbReference type="EMBL" id="CM055728">
    <property type="protein sequence ID" value="KAJ8017185.1"/>
    <property type="molecule type" value="Genomic_DNA"/>
</dbReference>
<comment type="caution">
    <text evidence="1">The sequence shown here is derived from an EMBL/GenBank/DDBJ whole genome shotgun (WGS) entry which is preliminary data.</text>
</comment>
<evidence type="ECO:0000313" key="1">
    <source>
        <dbReference type="EMBL" id="KAJ8017185.1"/>
    </source>
</evidence>
<organism evidence="1 2">
    <name type="scientific">Dallia pectoralis</name>
    <name type="common">Alaska blackfish</name>
    <dbReference type="NCBI Taxonomy" id="75939"/>
    <lineage>
        <taxon>Eukaryota</taxon>
        <taxon>Metazoa</taxon>
        <taxon>Chordata</taxon>
        <taxon>Craniata</taxon>
        <taxon>Vertebrata</taxon>
        <taxon>Euteleostomi</taxon>
        <taxon>Actinopterygii</taxon>
        <taxon>Neopterygii</taxon>
        <taxon>Teleostei</taxon>
        <taxon>Protacanthopterygii</taxon>
        <taxon>Esociformes</taxon>
        <taxon>Umbridae</taxon>
        <taxon>Dallia</taxon>
    </lineage>
</organism>
<protein>
    <submittedName>
        <fullName evidence="1">Uncharacterized protein</fullName>
    </submittedName>
</protein>